<gene>
    <name evidence="2" type="ORF">pkur_cds_115</name>
</gene>
<evidence type="ECO:0000256" key="1">
    <source>
        <dbReference type="SAM" id="MobiDB-lite"/>
    </source>
</evidence>
<dbReference type="Proteomes" id="UP001185135">
    <property type="component" value="Segment"/>
</dbReference>
<organism evidence="2 3">
    <name type="scientific">Pandoravirus kuranda</name>
    <dbReference type="NCBI Taxonomy" id="3019033"/>
    <lineage>
        <taxon>Viruses</taxon>
        <taxon>Pandoravirus</taxon>
    </lineage>
</organism>
<accession>A0AA95EE63</accession>
<sequence>MWLRSVASRGQTPAAKTDAGAGPRHAHGRRTAARAVLPMATRAIEHSGSGDDDAHVIAPQRAAARASTCTRTTPSKIAHMIAPVDVAGSGTQPNARRHRPPVAPAAVTHRTTSPRDPTRVIHTQHHTTNNTDNRVRERHTAHGAQREAGVEPKTRHKSRHAPSRGRPLRAVTQEGAPTKPNLARATGHGAGVRLYQYTGCDDAKCNTLIDERATTHSPAGRSPLSPRADGKVDTNSGHQRAKRRDGVDVDDVDSDDDDDSDMDVTRSSRSSSNTDSEYGSDSETHGGDDEQEDNESTEWATCQMVALARARRDIAMDQRRAAHRFADALAVLRNIMERAWTRHEFVSSSSVADVEARARAFLRAGCCCAWEPATAPLEASLSALVGQLAIDQPQEPTPCFVALLDALTAAVRLIAASDADPMLRASGDPAQIDQQQQHLKPDGGLTRSGHQDATPRATRAQTDDDNDWRGPAVVHDTKEDDNGDGDDNVPGVGRDIAACTPMSVSLGGIACDKDRPIGPTDEPEEANAAGERPSDVAESATGAASAHGQ</sequence>
<evidence type="ECO:0000313" key="2">
    <source>
        <dbReference type="EMBL" id="WBR14290.1"/>
    </source>
</evidence>
<feature type="compositionally biased region" description="Acidic residues" evidence="1">
    <location>
        <begin position="248"/>
        <end position="262"/>
    </location>
</feature>
<feature type="region of interest" description="Disordered" evidence="1">
    <location>
        <begin position="89"/>
        <end position="187"/>
    </location>
</feature>
<reference evidence="2" key="1">
    <citation type="submission" date="2022-06" db="EMBL/GenBank/DDBJ databases">
        <authorList>
            <person name="Legendre M."/>
            <person name="Claverie J.-M."/>
            <person name="Alempic J.-M."/>
            <person name="Abergel C."/>
        </authorList>
    </citation>
    <scope>NUCLEOTIDE SEQUENCE</scope>
    <source>
        <strain evidence="2">Kuranda</strain>
    </source>
</reference>
<proteinExistence type="predicted"/>
<feature type="compositionally biased region" description="Basic residues" evidence="1">
    <location>
        <begin position="154"/>
        <end position="167"/>
    </location>
</feature>
<evidence type="ECO:0000313" key="3">
    <source>
        <dbReference type="Proteomes" id="UP001185135"/>
    </source>
</evidence>
<name>A0AA95EE63_9VIRU</name>
<feature type="compositionally biased region" description="Basic and acidic residues" evidence="1">
    <location>
        <begin position="133"/>
        <end position="153"/>
    </location>
</feature>
<feature type="region of interest" description="Disordered" evidence="1">
    <location>
        <begin position="213"/>
        <end position="297"/>
    </location>
</feature>
<dbReference type="EMBL" id="ON887157">
    <property type="protein sequence ID" value="WBR14290.1"/>
    <property type="molecule type" value="Genomic_DNA"/>
</dbReference>
<feature type="compositionally biased region" description="Low complexity" evidence="1">
    <location>
        <begin position="265"/>
        <end position="276"/>
    </location>
</feature>
<feature type="region of interest" description="Disordered" evidence="1">
    <location>
        <begin position="424"/>
        <end position="549"/>
    </location>
</feature>
<protein>
    <submittedName>
        <fullName evidence="2">Uncharacterized protein</fullName>
    </submittedName>
</protein>
<feature type="region of interest" description="Disordered" evidence="1">
    <location>
        <begin position="1"/>
        <end position="32"/>
    </location>
</feature>